<dbReference type="Gene3D" id="2.20.120.10">
    <property type="entry name" value="Multimodular pneumococcal cell wall endolysin, domain 3"/>
    <property type="match status" value="1"/>
</dbReference>
<name>A0A9D1WFZ7_9FIRM</name>
<dbReference type="InterPro" id="IPR011105">
    <property type="entry name" value="Cell_wall_hydrolase_SleB"/>
</dbReference>
<dbReference type="Pfam" id="PF01473">
    <property type="entry name" value="Choline_bind_1"/>
    <property type="match status" value="4"/>
</dbReference>
<evidence type="ECO:0000313" key="5">
    <source>
        <dbReference type="Proteomes" id="UP000886817"/>
    </source>
</evidence>
<comment type="caution">
    <text evidence="4">The sequence shown here is derived from an EMBL/GenBank/DDBJ whole genome shotgun (WGS) entry which is preliminary data.</text>
</comment>
<feature type="repeat" description="Cell wall-binding" evidence="2">
    <location>
        <begin position="71"/>
        <end position="90"/>
    </location>
</feature>
<reference evidence="4" key="1">
    <citation type="journal article" date="2021" name="PeerJ">
        <title>Extensive microbial diversity within the chicken gut microbiome revealed by metagenomics and culture.</title>
        <authorList>
            <person name="Gilroy R."/>
            <person name="Ravi A."/>
            <person name="Getino M."/>
            <person name="Pursley I."/>
            <person name="Horton D.L."/>
            <person name="Alikhan N.F."/>
            <person name="Baker D."/>
            <person name="Gharbi K."/>
            <person name="Hall N."/>
            <person name="Watson M."/>
            <person name="Adriaenssens E.M."/>
            <person name="Foster-Nyarko E."/>
            <person name="Jarju S."/>
            <person name="Secka A."/>
            <person name="Antonio M."/>
            <person name="Oren A."/>
            <person name="Chaudhuri R.R."/>
            <person name="La Ragione R."/>
            <person name="Hildebrand F."/>
            <person name="Pallen M.J."/>
        </authorList>
    </citation>
    <scope>NUCLEOTIDE SEQUENCE</scope>
    <source>
        <strain evidence="4">ChiSjej1B19-8411</strain>
    </source>
</reference>
<dbReference type="AlphaFoldDB" id="A0A9D1WFZ7"/>
<proteinExistence type="predicted"/>
<evidence type="ECO:0000256" key="2">
    <source>
        <dbReference type="PROSITE-ProRule" id="PRU00591"/>
    </source>
</evidence>
<reference evidence="4" key="2">
    <citation type="submission" date="2021-04" db="EMBL/GenBank/DDBJ databases">
        <authorList>
            <person name="Gilroy R."/>
        </authorList>
    </citation>
    <scope>NUCLEOTIDE SEQUENCE</scope>
    <source>
        <strain evidence="4">ChiSjej1B19-8411</strain>
    </source>
</reference>
<dbReference type="Gene3D" id="1.10.10.2520">
    <property type="entry name" value="Cell wall hydrolase SleB, domain 1"/>
    <property type="match status" value="1"/>
</dbReference>
<dbReference type="EMBL" id="DXEX01000037">
    <property type="protein sequence ID" value="HIX58365.1"/>
    <property type="molecule type" value="Genomic_DNA"/>
</dbReference>
<dbReference type="GO" id="GO:0016787">
    <property type="term" value="F:hydrolase activity"/>
    <property type="evidence" value="ECO:0007669"/>
    <property type="project" value="UniProtKB-KW"/>
</dbReference>
<protein>
    <submittedName>
        <fullName evidence="4">Cell wall hydrolase</fullName>
    </submittedName>
</protein>
<feature type="domain" description="Cell wall hydrolase SleB" evidence="3">
    <location>
        <begin position="281"/>
        <end position="359"/>
    </location>
</feature>
<organism evidence="4 5">
    <name type="scientific">Candidatus Blautia gallistercoris</name>
    <dbReference type="NCBI Taxonomy" id="2838490"/>
    <lineage>
        <taxon>Bacteria</taxon>
        <taxon>Bacillati</taxon>
        <taxon>Bacillota</taxon>
        <taxon>Clostridia</taxon>
        <taxon>Lachnospirales</taxon>
        <taxon>Lachnospiraceae</taxon>
        <taxon>Blautia</taxon>
    </lineage>
</organism>
<evidence type="ECO:0000259" key="3">
    <source>
        <dbReference type="Pfam" id="PF07486"/>
    </source>
</evidence>
<dbReference type="SUPFAM" id="SSF69360">
    <property type="entry name" value="Cell wall binding repeat"/>
    <property type="match status" value="2"/>
</dbReference>
<dbReference type="Proteomes" id="UP000886817">
    <property type="component" value="Unassembled WGS sequence"/>
</dbReference>
<gene>
    <name evidence="4" type="ORF">IAA45_01420</name>
</gene>
<dbReference type="Pfam" id="PF19127">
    <property type="entry name" value="Choline_bind_3"/>
    <property type="match status" value="2"/>
</dbReference>
<feature type="repeat" description="Cell wall-binding" evidence="2">
    <location>
        <begin position="51"/>
        <end position="70"/>
    </location>
</feature>
<evidence type="ECO:0000313" key="4">
    <source>
        <dbReference type="EMBL" id="HIX58365.1"/>
    </source>
</evidence>
<keyword evidence="4" id="KW-0378">Hydrolase</keyword>
<keyword evidence="1" id="KW-0677">Repeat</keyword>
<dbReference type="Pfam" id="PF07486">
    <property type="entry name" value="Hydrolase_2"/>
    <property type="match status" value="1"/>
</dbReference>
<accession>A0A9D1WFZ7</accession>
<sequence length="413" mass="47176">YFRSDGSMVTNTWVKIGRYWYYFGSTGKAATSQFLKQNGKYYYVNRNGAMYTGLWTINGKKYYFNSSGEMQTGWVQIGSYWYYFNSNGTMHTGWVYQNDEIYFCLKSGKMATGRVRNSKNQYYFFNNGRVKSNDTKLGELQKGWVQVSANWYHFDENTGIMSFGFLTDNGKTYYLSENKGIRQYGLKTINGDYYYFEPGSGVMAVNTTKTISGKVYTFDEDGVGTITQDYVVSGNDILVRENGRQWRLQKEYVEHPGVADGTLEDDDLLAMLVDAEANDQGLAGMTAVALSILNRTLPENTSFPNNLRYVIYSKTQYSPVFDGALIRRMNGIWEEKAKSYQAVSAAKKLLNSYKSTGKARVISGISTSVMGRKDFDCTFFMTPGAFESCNLNWDKCKTFQYRGHVFFSQWVSN</sequence>
<evidence type="ECO:0000256" key="1">
    <source>
        <dbReference type="ARBA" id="ARBA00022737"/>
    </source>
</evidence>
<dbReference type="InterPro" id="IPR018337">
    <property type="entry name" value="Cell_wall/Cho-bd_repeat"/>
</dbReference>
<dbReference type="PROSITE" id="PS51170">
    <property type="entry name" value="CW"/>
    <property type="match status" value="2"/>
</dbReference>
<feature type="non-terminal residue" evidence="4">
    <location>
        <position position="1"/>
    </location>
</feature>
<dbReference type="Gene3D" id="2.10.270.10">
    <property type="entry name" value="Cholin Binding"/>
    <property type="match status" value="4"/>
</dbReference>
<dbReference type="InterPro" id="IPR042047">
    <property type="entry name" value="SleB_dom1"/>
</dbReference>